<accession>A0A7S0MUJ5</accession>
<evidence type="ECO:0000313" key="1">
    <source>
        <dbReference type="EMBL" id="CAD8651739.1"/>
    </source>
</evidence>
<dbReference type="Gene3D" id="3.40.50.150">
    <property type="entry name" value="Vaccinia Virus protein VP39"/>
    <property type="match status" value="1"/>
</dbReference>
<proteinExistence type="predicted"/>
<name>A0A7S0MUJ5_9CHLO</name>
<protein>
    <submittedName>
        <fullName evidence="1">Uncharacterized protein</fullName>
    </submittedName>
</protein>
<dbReference type="InterPro" id="IPR029063">
    <property type="entry name" value="SAM-dependent_MTases_sf"/>
</dbReference>
<organism evidence="1">
    <name type="scientific">Pyramimonas obovata</name>
    <dbReference type="NCBI Taxonomy" id="1411642"/>
    <lineage>
        <taxon>Eukaryota</taxon>
        <taxon>Viridiplantae</taxon>
        <taxon>Chlorophyta</taxon>
        <taxon>Pyramimonadophyceae</taxon>
        <taxon>Pyramimonadales</taxon>
        <taxon>Pyramimonadaceae</taxon>
        <taxon>Pyramimonas</taxon>
        <taxon>Pyramimonas incertae sedis</taxon>
    </lineage>
</organism>
<reference evidence="1" key="1">
    <citation type="submission" date="2021-01" db="EMBL/GenBank/DDBJ databases">
        <authorList>
            <person name="Corre E."/>
            <person name="Pelletier E."/>
            <person name="Niang G."/>
            <person name="Scheremetjew M."/>
            <person name="Finn R."/>
            <person name="Kale V."/>
            <person name="Holt S."/>
            <person name="Cochrane G."/>
            <person name="Meng A."/>
            <person name="Brown T."/>
            <person name="Cohen L."/>
        </authorList>
    </citation>
    <scope>NUCLEOTIDE SEQUENCE</scope>
    <source>
        <strain evidence="1">CCMP722</strain>
    </source>
</reference>
<sequence>MDRLLAVIDETVGNKRGRPPKPFYAWLCGHNDRENWSKGACRSCYQKSNSSFCPPSREPEGRKKYYADTTKRQDDKNQLVVFKEIAQRFVTYGGGESLQRSFNREIKVMKLGADGKRTCFETPECHTEILLHFLDFEKIGSVLDPCAGKGTILDSIKKEHPNTAVHTNDTNKKMKADTCLDVLQHVQSLPKCDAVITSPSFEGAEYVAFSLLENKKAKMVQCFHLAADFIANAPLERRAWFDRLEEDGCTLRIECLPILKSEGFKGNINWGWRRPCWLLVFRDKKVRTNPIKNEKWVNLQLISAAKIRKWNEQINK</sequence>
<gene>
    <name evidence="1" type="ORF">POBO1169_LOCUS2132</name>
</gene>
<dbReference type="SUPFAM" id="SSF53335">
    <property type="entry name" value="S-adenosyl-L-methionine-dependent methyltransferases"/>
    <property type="match status" value="1"/>
</dbReference>
<dbReference type="AlphaFoldDB" id="A0A7S0MUJ5"/>
<dbReference type="EMBL" id="HBFA01004217">
    <property type="protein sequence ID" value="CAD8651739.1"/>
    <property type="molecule type" value="Transcribed_RNA"/>
</dbReference>